<name>A0ABQ3PSS3_9ACTN</name>
<organism evidence="1 2">
    <name type="scientific">Streptomyces hydrogenans</name>
    <dbReference type="NCBI Taxonomy" id="1873719"/>
    <lineage>
        <taxon>Bacteria</taxon>
        <taxon>Bacillati</taxon>
        <taxon>Actinomycetota</taxon>
        <taxon>Actinomycetes</taxon>
        <taxon>Kitasatosporales</taxon>
        <taxon>Streptomycetaceae</taxon>
        <taxon>Streptomyces</taxon>
    </lineage>
</organism>
<evidence type="ECO:0000313" key="2">
    <source>
        <dbReference type="Proteomes" id="UP001052739"/>
    </source>
</evidence>
<dbReference type="RefSeq" id="WP_190225518.1">
    <property type="nucleotide sequence ID" value="NZ_BNBS01000111.1"/>
</dbReference>
<protein>
    <recommendedName>
        <fullName evidence="3">DUF2004 domain-containing protein</fullName>
    </recommendedName>
</protein>
<proteinExistence type="predicted"/>
<keyword evidence="2" id="KW-1185">Reference proteome</keyword>
<accession>A0ABQ3PSS3</accession>
<reference evidence="1" key="1">
    <citation type="submission" date="2024-05" db="EMBL/GenBank/DDBJ databases">
        <title>Whole genome shotgun sequence of Streptomyces hydrogenans NBRC 13475.</title>
        <authorList>
            <person name="Komaki H."/>
            <person name="Tamura T."/>
        </authorList>
    </citation>
    <scope>NUCLEOTIDE SEQUENCE</scope>
    <source>
        <strain evidence="1">NBRC 13475</strain>
    </source>
</reference>
<evidence type="ECO:0008006" key="3">
    <source>
        <dbReference type="Google" id="ProtNLM"/>
    </source>
</evidence>
<evidence type="ECO:0000313" key="1">
    <source>
        <dbReference type="EMBL" id="GHI28080.1"/>
    </source>
</evidence>
<sequence>MSTTLVHEPGAFVNFRHFAFAEPYAHGFRWLDVKRFRLAGACDDDRDLLAALIAHEQFRDDYAGGGVEPEGTRHGEYWLRCVTPEAYEQIDRERATRLLDTWAEQYGPVPRPLAEALRREAHDALATADSVHHLNGLGEDEYHDWASVHGEFHELVLVDCAAGRLTLLVAADD</sequence>
<comment type="caution">
    <text evidence="1">The sequence shown here is derived from an EMBL/GenBank/DDBJ whole genome shotgun (WGS) entry which is preliminary data.</text>
</comment>
<gene>
    <name evidence="1" type="ORF">Shyd_94510</name>
</gene>
<dbReference type="EMBL" id="BNDW01000120">
    <property type="protein sequence ID" value="GHI28080.1"/>
    <property type="molecule type" value="Genomic_DNA"/>
</dbReference>
<dbReference type="Proteomes" id="UP001052739">
    <property type="component" value="Unassembled WGS sequence"/>
</dbReference>